<reference evidence="2 3" key="1">
    <citation type="submission" date="2024-11" db="EMBL/GenBank/DDBJ databases">
        <title>Chromosome-level genome assembly of the freshwater bivalve Anodonta woodiana.</title>
        <authorList>
            <person name="Chen X."/>
        </authorList>
    </citation>
    <scope>NUCLEOTIDE SEQUENCE [LARGE SCALE GENOMIC DNA]</scope>
    <source>
        <strain evidence="2">MN2024</strain>
        <tissue evidence="2">Gills</tissue>
    </source>
</reference>
<evidence type="ECO:0000313" key="3">
    <source>
        <dbReference type="Proteomes" id="UP001634394"/>
    </source>
</evidence>
<proteinExistence type="predicted"/>
<feature type="compositionally biased region" description="Basic residues" evidence="1">
    <location>
        <begin position="1"/>
        <end position="10"/>
    </location>
</feature>
<organism evidence="2 3">
    <name type="scientific">Sinanodonta woodiana</name>
    <name type="common">Chinese pond mussel</name>
    <name type="synonym">Anodonta woodiana</name>
    <dbReference type="NCBI Taxonomy" id="1069815"/>
    <lineage>
        <taxon>Eukaryota</taxon>
        <taxon>Metazoa</taxon>
        <taxon>Spiralia</taxon>
        <taxon>Lophotrochozoa</taxon>
        <taxon>Mollusca</taxon>
        <taxon>Bivalvia</taxon>
        <taxon>Autobranchia</taxon>
        <taxon>Heteroconchia</taxon>
        <taxon>Palaeoheterodonta</taxon>
        <taxon>Unionida</taxon>
        <taxon>Unionoidea</taxon>
        <taxon>Unionidae</taxon>
        <taxon>Unioninae</taxon>
        <taxon>Sinanodonta</taxon>
    </lineage>
</organism>
<name>A0ABD3XHB2_SINWO</name>
<dbReference type="Proteomes" id="UP001634394">
    <property type="component" value="Unassembled WGS sequence"/>
</dbReference>
<comment type="caution">
    <text evidence="2">The sequence shown here is derived from an EMBL/GenBank/DDBJ whole genome shotgun (WGS) entry which is preliminary data.</text>
</comment>
<accession>A0ABD3XHB2</accession>
<feature type="region of interest" description="Disordered" evidence="1">
    <location>
        <begin position="1"/>
        <end position="21"/>
    </location>
</feature>
<evidence type="ECO:0000313" key="2">
    <source>
        <dbReference type="EMBL" id="KAL3884293.1"/>
    </source>
</evidence>
<dbReference type="EMBL" id="JBJQND010000002">
    <property type="protein sequence ID" value="KAL3884293.1"/>
    <property type="molecule type" value="Genomic_DNA"/>
</dbReference>
<gene>
    <name evidence="2" type="ORF">ACJMK2_024441</name>
</gene>
<sequence>MKQRVPKHHTKLPETENAITPYQSKWNRECQKHHTNQNGTESVRNTIPVKMEQRVSETPYQSNLNSARCTIQSYRKQSVRNTIPSYLKQSVKIPYQST</sequence>
<evidence type="ECO:0000256" key="1">
    <source>
        <dbReference type="SAM" id="MobiDB-lite"/>
    </source>
</evidence>
<protein>
    <submittedName>
        <fullName evidence="2">Uncharacterized protein</fullName>
    </submittedName>
</protein>
<dbReference type="AlphaFoldDB" id="A0ABD3XHB2"/>
<keyword evidence="3" id="KW-1185">Reference proteome</keyword>